<keyword evidence="1" id="KW-0472">Membrane</keyword>
<gene>
    <name evidence="2" type="primary">ND5</name>
</gene>
<name>Q95A00_9TELE</name>
<accession>Q95A00</accession>
<keyword evidence="1" id="KW-0812">Transmembrane</keyword>
<sequence length="35" mass="3811">VPMIKVVNDPQQGLVKVYLITLLMTLALIALTSTI</sequence>
<proteinExistence type="predicted"/>
<dbReference type="EMBL" id="AB038418">
    <property type="protein sequence ID" value="BAB47110.1"/>
    <property type="molecule type" value="Genomic_DNA"/>
</dbReference>
<feature type="transmembrane region" description="Helical" evidence="1">
    <location>
        <begin position="13"/>
        <end position="31"/>
    </location>
</feature>
<protein>
    <submittedName>
        <fullName evidence="2">NADH dehydrogenase subunit 5</fullName>
    </submittedName>
</protein>
<evidence type="ECO:0000256" key="1">
    <source>
        <dbReference type="SAM" id="Phobius"/>
    </source>
</evidence>
<evidence type="ECO:0000313" key="2">
    <source>
        <dbReference type="EMBL" id="BAB47110.1"/>
    </source>
</evidence>
<geneLocation type="mitochondrion" evidence="2"/>
<organism evidence="2">
    <name type="scientific">Nemichthys scolopaceus</name>
    <name type="common">slender snipe eel</name>
    <dbReference type="NCBI Taxonomy" id="118170"/>
    <lineage>
        <taxon>Eukaryota</taxon>
        <taxon>Metazoa</taxon>
        <taxon>Chordata</taxon>
        <taxon>Craniata</taxon>
        <taxon>Vertebrata</taxon>
        <taxon>Euteleostomi</taxon>
        <taxon>Actinopterygii</taxon>
        <taxon>Neopterygii</taxon>
        <taxon>Teleostei</taxon>
        <taxon>Anguilliformes</taxon>
        <taxon>Nemichthyidae</taxon>
        <taxon>Nemichthys</taxon>
    </lineage>
</organism>
<reference evidence="2" key="1">
    <citation type="journal article" date="2001" name="J. Mol. Evol.">
        <title>Complete mitochondrial DNA sequence of Conger myriaster (Teleostei: Anguilliformes): novel gene order for vertebrate mitochondrial genomes and the phylogenetic implications for anguilliform families.</title>
        <authorList>
            <person name="Inoue J."/>
            <person name="Miya M."/>
            <person name="Tsukamoto K."/>
            <person name="Nishida M."/>
        </authorList>
    </citation>
    <scope>NUCLEOTIDE SEQUENCE</scope>
</reference>
<dbReference type="AlphaFoldDB" id="Q95A00"/>
<keyword evidence="2" id="KW-0496">Mitochondrion</keyword>
<feature type="non-terminal residue" evidence="2">
    <location>
        <position position="1"/>
    </location>
</feature>
<keyword evidence="1" id="KW-1133">Transmembrane helix</keyword>